<dbReference type="NCBIfam" id="NF033788">
    <property type="entry name" value="HTH_metalloreg"/>
    <property type="match status" value="1"/>
</dbReference>
<evidence type="ECO:0000313" key="5">
    <source>
        <dbReference type="EMBL" id="MBF8378206.1"/>
    </source>
</evidence>
<evidence type="ECO:0000256" key="3">
    <source>
        <dbReference type="ARBA" id="ARBA00023163"/>
    </source>
</evidence>
<dbReference type="PROSITE" id="PS00846">
    <property type="entry name" value="HTH_ARSR_1"/>
    <property type="match status" value="1"/>
</dbReference>
<keyword evidence="2" id="KW-0238">DNA-binding</keyword>
<gene>
    <name evidence="5" type="ORF">IW967_10075</name>
</gene>
<reference evidence="5 6" key="1">
    <citation type="submission" date="2020-11" db="EMBL/GenBank/DDBJ databases">
        <title>Genomic insight of Alicyclobacillus mali FL 18 reveals a new arsenic-resistant strain, with potential in environmental biotechnology.</title>
        <authorList>
            <person name="Fiorentino G."/>
            <person name="Gallo G."/>
            <person name="Aulitto M."/>
        </authorList>
    </citation>
    <scope>NUCLEOTIDE SEQUENCE [LARGE SCALE GENOMIC DNA]</scope>
    <source>
        <strain evidence="5 6">FL 18</strain>
    </source>
</reference>
<evidence type="ECO:0000259" key="4">
    <source>
        <dbReference type="PROSITE" id="PS50987"/>
    </source>
</evidence>
<accession>A0ABS0F4H5</accession>
<dbReference type="EMBL" id="JADPKZ010000042">
    <property type="protein sequence ID" value="MBF8378206.1"/>
    <property type="molecule type" value="Genomic_DNA"/>
</dbReference>
<keyword evidence="1" id="KW-0805">Transcription regulation</keyword>
<proteinExistence type="predicted"/>
<dbReference type="SMART" id="SM00418">
    <property type="entry name" value="HTH_ARSR"/>
    <property type="match status" value="1"/>
</dbReference>
<dbReference type="Proteomes" id="UP000642910">
    <property type="component" value="Unassembled WGS sequence"/>
</dbReference>
<organism evidence="5 6">
    <name type="scientific">Alicyclobacillus mali</name>
    <name type="common">ex Roth et al. 2021</name>
    <dbReference type="NCBI Taxonomy" id="1123961"/>
    <lineage>
        <taxon>Bacteria</taxon>
        <taxon>Bacillati</taxon>
        <taxon>Bacillota</taxon>
        <taxon>Bacilli</taxon>
        <taxon>Bacillales</taxon>
        <taxon>Alicyclobacillaceae</taxon>
        <taxon>Alicyclobacillus</taxon>
    </lineage>
</organism>
<evidence type="ECO:0000313" key="6">
    <source>
        <dbReference type="Proteomes" id="UP000642910"/>
    </source>
</evidence>
<dbReference type="Pfam" id="PF01022">
    <property type="entry name" value="HTH_5"/>
    <property type="match status" value="1"/>
</dbReference>
<dbReference type="InterPro" id="IPR036390">
    <property type="entry name" value="WH_DNA-bd_sf"/>
</dbReference>
<feature type="domain" description="HTH arsR-type" evidence="4">
    <location>
        <begin position="2"/>
        <end position="118"/>
    </location>
</feature>
<keyword evidence="6" id="KW-1185">Reference proteome</keyword>
<protein>
    <submittedName>
        <fullName evidence="5">Winged helix-turn-helix transcriptional regulator</fullName>
    </submittedName>
</protein>
<dbReference type="InterPro" id="IPR018334">
    <property type="entry name" value="ArsR_HTH"/>
</dbReference>
<dbReference type="CDD" id="cd00090">
    <property type="entry name" value="HTH_ARSR"/>
    <property type="match status" value="1"/>
</dbReference>
<keyword evidence="3" id="KW-0804">Transcription</keyword>
<comment type="caution">
    <text evidence="5">The sequence shown here is derived from an EMBL/GenBank/DDBJ whole genome shotgun (WGS) entry which is preliminary data.</text>
</comment>
<dbReference type="RefSeq" id="WP_082744065.1">
    <property type="nucleotide sequence ID" value="NZ_JAFMTU010000001.1"/>
</dbReference>
<dbReference type="PROSITE" id="PS50987">
    <property type="entry name" value="HTH_ARSR_2"/>
    <property type="match status" value="1"/>
</dbReference>
<evidence type="ECO:0000256" key="1">
    <source>
        <dbReference type="ARBA" id="ARBA00023015"/>
    </source>
</evidence>
<dbReference type="Gene3D" id="1.10.10.10">
    <property type="entry name" value="Winged helix-like DNA-binding domain superfamily/Winged helix DNA-binding domain"/>
    <property type="match status" value="1"/>
</dbReference>
<dbReference type="SUPFAM" id="SSF46785">
    <property type="entry name" value="Winged helix' DNA-binding domain"/>
    <property type="match status" value="1"/>
</dbReference>
<dbReference type="PANTHER" id="PTHR33154:SF33">
    <property type="entry name" value="TRANSCRIPTIONAL REPRESSOR SDPR"/>
    <property type="match status" value="1"/>
</dbReference>
<name>A0ABS0F4H5_9BACL</name>
<sequence length="140" mass="15325">MVIDMKNVDLLDRLHALADKSRFHMLQLMAKGAIATCCDRIEAYENGCCVADVVAVTGLSQPTVSHHLKVLEKVGLVRRESRGPWTCYFPNPEALQEVVHALTTELITAVDSHQNEKGGCCPCSHGSPMSPSTCETSMNR</sequence>
<evidence type="ECO:0000256" key="2">
    <source>
        <dbReference type="ARBA" id="ARBA00023125"/>
    </source>
</evidence>
<dbReference type="InterPro" id="IPR051081">
    <property type="entry name" value="HTH_MetalResp_TranReg"/>
</dbReference>
<dbReference type="InterPro" id="IPR011991">
    <property type="entry name" value="ArsR-like_HTH"/>
</dbReference>
<dbReference type="PANTHER" id="PTHR33154">
    <property type="entry name" value="TRANSCRIPTIONAL REGULATOR, ARSR FAMILY"/>
    <property type="match status" value="1"/>
</dbReference>
<dbReference type="InterPro" id="IPR036388">
    <property type="entry name" value="WH-like_DNA-bd_sf"/>
</dbReference>
<dbReference type="InterPro" id="IPR001845">
    <property type="entry name" value="HTH_ArsR_DNA-bd_dom"/>
</dbReference>